<keyword evidence="3" id="KW-1185">Reference proteome</keyword>
<feature type="chain" id="PRO_5046439875" evidence="1">
    <location>
        <begin position="24"/>
        <end position="124"/>
    </location>
</feature>
<accession>A0ABW2YDA5</accession>
<evidence type="ECO:0000313" key="2">
    <source>
        <dbReference type="EMBL" id="MFD0725971.1"/>
    </source>
</evidence>
<sequence>MRSIIAVLFSTILLMCAIPQVQAQSTCPYSSVQVRVQPNTSIPWTQSVTVAVGSNVHVGVFKNGWGVPVSPGTVTVYAVQGSLWQTMSLSNGWEAWWRSNYATTWSFEAYCGGMWVGRATATYR</sequence>
<proteinExistence type="predicted"/>
<keyword evidence="1" id="KW-0732">Signal</keyword>
<gene>
    <name evidence="2" type="ORF">ACFQ0E_10205</name>
</gene>
<organism evidence="2 3">
    <name type="scientific">Lysobacter brunescens</name>
    <dbReference type="NCBI Taxonomy" id="262323"/>
    <lineage>
        <taxon>Bacteria</taxon>
        <taxon>Pseudomonadati</taxon>
        <taxon>Pseudomonadota</taxon>
        <taxon>Gammaproteobacteria</taxon>
        <taxon>Lysobacterales</taxon>
        <taxon>Lysobacteraceae</taxon>
        <taxon>Lysobacter</taxon>
    </lineage>
</organism>
<reference evidence="3" key="1">
    <citation type="journal article" date="2019" name="Int. J. Syst. Evol. Microbiol.">
        <title>The Global Catalogue of Microorganisms (GCM) 10K type strain sequencing project: providing services to taxonomists for standard genome sequencing and annotation.</title>
        <authorList>
            <consortium name="The Broad Institute Genomics Platform"/>
            <consortium name="The Broad Institute Genome Sequencing Center for Infectious Disease"/>
            <person name="Wu L."/>
            <person name="Ma J."/>
        </authorList>
    </citation>
    <scope>NUCLEOTIDE SEQUENCE [LARGE SCALE GENOMIC DNA]</scope>
    <source>
        <strain evidence="3">CCUG 55585</strain>
    </source>
</reference>
<feature type="signal peptide" evidence="1">
    <location>
        <begin position="1"/>
        <end position="23"/>
    </location>
</feature>
<dbReference type="Proteomes" id="UP001597110">
    <property type="component" value="Unassembled WGS sequence"/>
</dbReference>
<comment type="caution">
    <text evidence="2">The sequence shown here is derived from an EMBL/GenBank/DDBJ whole genome shotgun (WGS) entry which is preliminary data.</text>
</comment>
<name>A0ABW2YDA5_9GAMM</name>
<dbReference type="EMBL" id="JBHTIF010000001">
    <property type="protein sequence ID" value="MFD0725971.1"/>
    <property type="molecule type" value="Genomic_DNA"/>
</dbReference>
<dbReference type="RefSeq" id="WP_386823547.1">
    <property type="nucleotide sequence ID" value="NZ_JBHTIF010000001.1"/>
</dbReference>
<evidence type="ECO:0000256" key="1">
    <source>
        <dbReference type="SAM" id="SignalP"/>
    </source>
</evidence>
<protein>
    <submittedName>
        <fullName evidence="2">Uncharacterized protein</fullName>
    </submittedName>
</protein>
<evidence type="ECO:0000313" key="3">
    <source>
        <dbReference type="Proteomes" id="UP001597110"/>
    </source>
</evidence>